<keyword evidence="10" id="KW-1185">Reference proteome</keyword>
<dbReference type="Proteomes" id="UP000596661">
    <property type="component" value="Chromosome 5"/>
</dbReference>
<dbReference type="CDD" id="cd11043">
    <property type="entry name" value="CYP90-like"/>
    <property type="match status" value="1"/>
</dbReference>
<evidence type="ECO:0000256" key="3">
    <source>
        <dbReference type="ARBA" id="ARBA00022692"/>
    </source>
</evidence>
<dbReference type="EMBL" id="UZAU01000547">
    <property type="status" value="NOT_ANNOTATED_CDS"/>
    <property type="molecule type" value="Genomic_DNA"/>
</dbReference>
<dbReference type="EnsemblPlants" id="novel_model_5450_5bd9a17a">
    <property type="protein sequence ID" value="cds.novel_model_5450_5bd9a17a"/>
    <property type="gene ID" value="novel_gene_2824_5bd9a17a"/>
</dbReference>
<keyword evidence="6 7" id="KW-0408">Iron</keyword>
<dbReference type="GO" id="GO:0005783">
    <property type="term" value="C:endoplasmic reticulum"/>
    <property type="evidence" value="ECO:0007669"/>
    <property type="project" value="TreeGrafter"/>
</dbReference>
<dbReference type="GO" id="GO:0016132">
    <property type="term" value="P:brassinosteroid biosynthetic process"/>
    <property type="evidence" value="ECO:0007669"/>
    <property type="project" value="TreeGrafter"/>
</dbReference>
<dbReference type="Gene3D" id="1.10.630.10">
    <property type="entry name" value="Cytochrome P450"/>
    <property type="match status" value="1"/>
</dbReference>
<evidence type="ECO:0000256" key="2">
    <source>
        <dbReference type="ARBA" id="ARBA00010617"/>
    </source>
</evidence>
<dbReference type="GO" id="GO:0016020">
    <property type="term" value="C:membrane"/>
    <property type="evidence" value="ECO:0007669"/>
    <property type="project" value="UniProtKB-SubCell"/>
</dbReference>
<evidence type="ECO:0000256" key="6">
    <source>
        <dbReference type="ARBA" id="ARBA00023004"/>
    </source>
</evidence>
<comment type="similarity">
    <text evidence="2 8">Belongs to the cytochrome P450 family.</text>
</comment>
<evidence type="ECO:0000256" key="1">
    <source>
        <dbReference type="ARBA" id="ARBA00004167"/>
    </source>
</evidence>
<dbReference type="PANTHER" id="PTHR24286">
    <property type="entry name" value="CYTOCHROME P450 26"/>
    <property type="match status" value="1"/>
</dbReference>
<dbReference type="GO" id="GO:0005506">
    <property type="term" value="F:iron ion binding"/>
    <property type="evidence" value="ECO:0007669"/>
    <property type="project" value="InterPro"/>
</dbReference>
<keyword evidence="5" id="KW-0472">Membrane</keyword>
<evidence type="ECO:0000313" key="10">
    <source>
        <dbReference type="Proteomes" id="UP000596661"/>
    </source>
</evidence>
<dbReference type="InterPro" id="IPR036396">
    <property type="entry name" value="Cyt_P450_sf"/>
</dbReference>
<reference evidence="9" key="2">
    <citation type="submission" date="2021-03" db="UniProtKB">
        <authorList>
            <consortium name="EnsemblPlants"/>
        </authorList>
    </citation>
    <scope>IDENTIFICATION</scope>
</reference>
<keyword evidence="7 8" id="KW-0349">Heme</keyword>
<dbReference type="PROSITE" id="PS00086">
    <property type="entry name" value="CYTOCHROME_P450"/>
    <property type="match status" value="1"/>
</dbReference>
<evidence type="ECO:0000256" key="5">
    <source>
        <dbReference type="ARBA" id="ARBA00022989"/>
    </source>
</evidence>
<organism evidence="9 10">
    <name type="scientific">Cannabis sativa</name>
    <name type="common">Hemp</name>
    <name type="synonym">Marijuana</name>
    <dbReference type="NCBI Taxonomy" id="3483"/>
    <lineage>
        <taxon>Eukaryota</taxon>
        <taxon>Viridiplantae</taxon>
        <taxon>Streptophyta</taxon>
        <taxon>Embryophyta</taxon>
        <taxon>Tracheophyta</taxon>
        <taxon>Spermatophyta</taxon>
        <taxon>Magnoliopsida</taxon>
        <taxon>eudicotyledons</taxon>
        <taxon>Gunneridae</taxon>
        <taxon>Pentapetalae</taxon>
        <taxon>rosids</taxon>
        <taxon>fabids</taxon>
        <taxon>Rosales</taxon>
        <taxon>Cannabaceae</taxon>
        <taxon>Cannabis</taxon>
    </lineage>
</organism>
<dbReference type="Gramene" id="novel_model_5450_5bd9a17a">
    <property type="protein sequence ID" value="cds.novel_model_5450_5bd9a17a"/>
    <property type="gene ID" value="novel_gene_2824_5bd9a17a"/>
</dbReference>
<evidence type="ECO:0000256" key="4">
    <source>
        <dbReference type="ARBA" id="ARBA00022723"/>
    </source>
</evidence>
<dbReference type="Pfam" id="PF00067">
    <property type="entry name" value="p450"/>
    <property type="match status" value="1"/>
</dbReference>
<dbReference type="GO" id="GO:0020037">
    <property type="term" value="F:heme binding"/>
    <property type="evidence" value="ECO:0007669"/>
    <property type="project" value="InterPro"/>
</dbReference>
<dbReference type="GO" id="GO:0051777">
    <property type="term" value="F:ent-kaurenoic acid monooxygenase activity"/>
    <property type="evidence" value="ECO:0007669"/>
    <property type="project" value="TreeGrafter"/>
</dbReference>
<sequence>MFELDLTICMFSCGFCKPRFGRTGIYKAYLFGSPTIIVTTPETCRPILMDDAQFKQGWPKSTSLLMGRKSFLGLSEEEHKRLRRLTAAPISGQKALSMYHEFMKDVIVSSLDELSKAEKPVELLTEIRKITFQIIMHIFLSCESNPGPLIETMEKEYANLNCGLRAMAINLPGFAYYKALQARKNLVKILEDVIDGRKARKENNMIVEDKTDMVDLLMDVEDENGHKLENEQIIDVILMYLNAGHESTAHATLWATLFLHENPHYLQKAKAEQEEILLKRTAIEEGLSIKEIKKMEYLSKVIDETLRVVNISLFTCREAITDVSIGGYTIPKGWKVLIWFRGIHLDPQCYHNPNDFNPSRWNECKPKKGSFIPFGTGSRLCPGSDLTKLELSTFLHYFLLNYEVERVNPSSSIRYLPHTRPKDNCLAKLHKLPQLKDNN</sequence>
<comment type="subcellular location">
    <subcellularLocation>
        <location evidence="1">Membrane</location>
        <topology evidence="1">Single-pass membrane protein</topology>
    </subcellularLocation>
</comment>
<dbReference type="AlphaFoldDB" id="A0A803R5V0"/>
<keyword evidence="8" id="KW-0503">Monooxygenase</keyword>
<dbReference type="PRINTS" id="PR00463">
    <property type="entry name" value="EP450I"/>
</dbReference>
<proteinExistence type="inferred from homology"/>
<evidence type="ECO:0000313" key="9">
    <source>
        <dbReference type="EnsemblPlants" id="cds.novel_model_5450_5bd9a17a"/>
    </source>
</evidence>
<name>A0A803R5V0_CANSA</name>
<dbReference type="PANTHER" id="PTHR24286:SF290">
    <property type="entry name" value="ENT-KAURENOIC ACID OXIDASE 2-LIKE ISOFORM X1"/>
    <property type="match status" value="1"/>
</dbReference>
<dbReference type="GO" id="GO:0016125">
    <property type="term" value="P:sterol metabolic process"/>
    <property type="evidence" value="ECO:0007669"/>
    <property type="project" value="TreeGrafter"/>
</dbReference>
<dbReference type="SUPFAM" id="SSF48264">
    <property type="entry name" value="Cytochrome P450"/>
    <property type="match status" value="1"/>
</dbReference>
<dbReference type="InterPro" id="IPR001128">
    <property type="entry name" value="Cyt_P450"/>
</dbReference>
<keyword evidence="5" id="KW-1133">Transmembrane helix</keyword>
<protein>
    <submittedName>
        <fullName evidence="9">Uncharacterized protein</fullName>
    </submittedName>
</protein>
<evidence type="ECO:0000256" key="7">
    <source>
        <dbReference type="PIRSR" id="PIRSR602401-1"/>
    </source>
</evidence>
<keyword evidence="8" id="KW-0560">Oxidoreductase</keyword>
<dbReference type="InterPro" id="IPR002401">
    <property type="entry name" value="Cyt_P450_E_grp-I"/>
</dbReference>
<dbReference type="GO" id="GO:0010268">
    <property type="term" value="P:brassinosteroid homeostasis"/>
    <property type="evidence" value="ECO:0007669"/>
    <property type="project" value="TreeGrafter"/>
</dbReference>
<comment type="cofactor">
    <cofactor evidence="7">
        <name>heme</name>
        <dbReference type="ChEBI" id="CHEBI:30413"/>
    </cofactor>
</comment>
<feature type="binding site" description="axial binding residue" evidence="7">
    <location>
        <position position="381"/>
    </location>
    <ligand>
        <name>heme</name>
        <dbReference type="ChEBI" id="CHEBI:30413"/>
    </ligand>
    <ligandPart>
        <name>Fe</name>
        <dbReference type="ChEBI" id="CHEBI:18248"/>
    </ligandPart>
</feature>
<keyword evidence="3" id="KW-0812">Transmembrane</keyword>
<dbReference type="OMA" id="TAQTICW"/>
<keyword evidence="4 7" id="KW-0479">Metal-binding</keyword>
<dbReference type="InterPro" id="IPR017972">
    <property type="entry name" value="Cyt_P450_CS"/>
</dbReference>
<dbReference type="PRINTS" id="PR00385">
    <property type="entry name" value="P450"/>
</dbReference>
<evidence type="ECO:0000256" key="8">
    <source>
        <dbReference type="RuleBase" id="RU000461"/>
    </source>
</evidence>
<reference evidence="9" key="1">
    <citation type="submission" date="2018-11" db="EMBL/GenBank/DDBJ databases">
        <authorList>
            <person name="Grassa J C."/>
        </authorList>
    </citation>
    <scope>NUCLEOTIDE SEQUENCE [LARGE SCALE GENOMIC DNA]</scope>
</reference>
<accession>A0A803R5V0</accession>